<evidence type="ECO:0000313" key="3">
    <source>
        <dbReference type="Proteomes" id="UP000187012"/>
    </source>
</evidence>
<dbReference type="EMBL" id="CYGX02000053">
    <property type="protein sequence ID" value="SIT45094.1"/>
    <property type="molecule type" value="Genomic_DNA"/>
</dbReference>
<gene>
    <name evidence="2" type="ORF">BN2475_530008</name>
</gene>
<keyword evidence="3" id="KW-1185">Reference proteome</keyword>
<name>A0A1N7SCN5_9BURK</name>
<dbReference type="AlphaFoldDB" id="A0A1N7SCN5"/>
<keyword evidence="1" id="KW-1133">Transmembrane helix</keyword>
<evidence type="ECO:0000313" key="2">
    <source>
        <dbReference type="EMBL" id="SIT45094.1"/>
    </source>
</evidence>
<accession>A0A1N7SCN5</accession>
<dbReference type="Proteomes" id="UP000187012">
    <property type="component" value="Unassembled WGS sequence"/>
</dbReference>
<keyword evidence="1" id="KW-0472">Membrane</keyword>
<evidence type="ECO:0000256" key="1">
    <source>
        <dbReference type="SAM" id="Phobius"/>
    </source>
</evidence>
<protein>
    <submittedName>
        <fullName evidence="2">Uncharacterized protein</fullName>
    </submittedName>
</protein>
<proteinExistence type="predicted"/>
<reference evidence="2 3" key="1">
    <citation type="submission" date="2016-12" db="EMBL/GenBank/DDBJ databases">
        <authorList>
            <person name="Song W.-J."/>
            <person name="Kurnit D.M."/>
        </authorList>
    </citation>
    <scope>NUCLEOTIDE SEQUENCE [LARGE SCALE GENOMIC DNA]</scope>
    <source>
        <strain evidence="2 3">STM7296</strain>
    </source>
</reference>
<feature type="transmembrane region" description="Helical" evidence="1">
    <location>
        <begin position="71"/>
        <end position="90"/>
    </location>
</feature>
<sequence>MVDVFRNVACAAGLRQVAYCGHRRSDPQVEKKPFACVQRQILSPGPLITHRFKLITDGLSFLVQIHVNLDVARIGLIITIYVAFATCLFAPRSILRIDVFLGVNDLI</sequence>
<keyword evidence="1" id="KW-0812">Transmembrane</keyword>
<organism evidence="2 3">
    <name type="scientific">Paraburkholderia ribeironis</name>
    <dbReference type="NCBI Taxonomy" id="1247936"/>
    <lineage>
        <taxon>Bacteria</taxon>
        <taxon>Pseudomonadati</taxon>
        <taxon>Pseudomonadota</taxon>
        <taxon>Betaproteobacteria</taxon>
        <taxon>Burkholderiales</taxon>
        <taxon>Burkholderiaceae</taxon>
        <taxon>Paraburkholderia</taxon>
    </lineage>
</organism>